<reference evidence="2" key="1">
    <citation type="submission" date="2020-03" db="EMBL/GenBank/DDBJ databases">
        <authorList>
            <person name="Weist P."/>
        </authorList>
    </citation>
    <scope>NUCLEOTIDE SEQUENCE</scope>
</reference>
<evidence type="ECO:0000313" key="3">
    <source>
        <dbReference type="Proteomes" id="UP001153269"/>
    </source>
</evidence>
<proteinExistence type="predicted"/>
<accession>A0A9N7VPU8</accession>
<gene>
    <name evidence="2" type="ORF">PLEPLA_LOCUS40863</name>
</gene>
<keyword evidence="3" id="KW-1185">Reference proteome</keyword>
<organism evidence="2 3">
    <name type="scientific">Pleuronectes platessa</name>
    <name type="common">European plaice</name>
    <dbReference type="NCBI Taxonomy" id="8262"/>
    <lineage>
        <taxon>Eukaryota</taxon>
        <taxon>Metazoa</taxon>
        <taxon>Chordata</taxon>
        <taxon>Craniata</taxon>
        <taxon>Vertebrata</taxon>
        <taxon>Euteleostomi</taxon>
        <taxon>Actinopterygii</taxon>
        <taxon>Neopterygii</taxon>
        <taxon>Teleostei</taxon>
        <taxon>Neoteleostei</taxon>
        <taxon>Acanthomorphata</taxon>
        <taxon>Carangaria</taxon>
        <taxon>Pleuronectiformes</taxon>
        <taxon>Pleuronectoidei</taxon>
        <taxon>Pleuronectidae</taxon>
        <taxon>Pleuronectes</taxon>
    </lineage>
</organism>
<protein>
    <submittedName>
        <fullName evidence="2">Uncharacterized protein</fullName>
    </submittedName>
</protein>
<comment type="caution">
    <text evidence="2">The sequence shown here is derived from an EMBL/GenBank/DDBJ whole genome shotgun (WGS) entry which is preliminary data.</text>
</comment>
<sequence>MTKNGGFNVYFNVEVSDEENRPAAASRSRNPQSQGVPGRRRPAAVLPAERPAGPPAHRHVLQQQPVQTAEGLLLPIAASSASVLDIVVPCGTELQDPASWTGIVSGVIGNFGTND</sequence>
<evidence type="ECO:0000256" key="1">
    <source>
        <dbReference type="SAM" id="MobiDB-lite"/>
    </source>
</evidence>
<feature type="region of interest" description="Disordered" evidence="1">
    <location>
        <begin position="18"/>
        <end position="59"/>
    </location>
</feature>
<name>A0A9N7VPU8_PLEPL</name>
<dbReference type="AlphaFoldDB" id="A0A9N7VPU8"/>
<evidence type="ECO:0000313" key="2">
    <source>
        <dbReference type="EMBL" id="CAB1453113.1"/>
    </source>
</evidence>
<dbReference type="EMBL" id="CADEAL010004158">
    <property type="protein sequence ID" value="CAB1453113.1"/>
    <property type="molecule type" value="Genomic_DNA"/>
</dbReference>
<dbReference type="Proteomes" id="UP001153269">
    <property type="component" value="Unassembled WGS sequence"/>
</dbReference>